<dbReference type="EMBL" id="FOYT01000002">
    <property type="protein sequence ID" value="SFR56669.1"/>
    <property type="molecule type" value="Genomic_DNA"/>
</dbReference>
<dbReference type="Proteomes" id="UP000198531">
    <property type="component" value="Unassembled WGS sequence"/>
</dbReference>
<evidence type="ECO:0000256" key="1">
    <source>
        <dbReference type="SAM" id="MobiDB-lite"/>
    </source>
</evidence>
<name>A0A1I6HQE1_9EURY</name>
<dbReference type="RefSeq" id="WP_089807775.1">
    <property type="nucleotide sequence ID" value="NZ_FOYT01000002.1"/>
</dbReference>
<feature type="compositionally biased region" description="Low complexity" evidence="1">
    <location>
        <begin position="24"/>
        <end position="51"/>
    </location>
</feature>
<gene>
    <name evidence="2" type="ORF">SAMN04487947_2328</name>
</gene>
<protein>
    <recommendedName>
        <fullName evidence="4">Lipoprotein</fullName>
    </recommendedName>
</protein>
<proteinExistence type="predicted"/>
<keyword evidence="3" id="KW-1185">Reference proteome</keyword>
<dbReference type="OrthoDB" id="307228at2157"/>
<evidence type="ECO:0008006" key="4">
    <source>
        <dbReference type="Google" id="ProtNLM"/>
    </source>
</evidence>
<sequence>MRRRRLLAALSTLPVAVAGCGGRTDPTTPARTPTPTATPPDTATPIAETTPLPDPPASPTAEDALAFVRAYERVAATNRIVRRGGDGPARDPEIGEPKATLVVESEDGFYLFGACRAEARYGDEGGFGINRHEVPHFVGRDGSHAVAPWTAVVCDTREDPYAAADDAENAVTPNERAGAEIHLFRFDGGDHAVEVTVEYLDDGPPRRVFSTTVEAGSDLPDPAYDFVLANLAVRRGRYRVAVDVPAADTADDDAVTTWTLADPEAPSWTGLSVFVGDDGRPSVALPETDDDSLVPGPSLCFRHAEAYEHEDRDD</sequence>
<reference evidence="3" key="1">
    <citation type="submission" date="2016-10" db="EMBL/GenBank/DDBJ databases">
        <authorList>
            <person name="Varghese N."/>
            <person name="Submissions S."/>
        </authorList>
    </citation>
    <scope>NUCLEOTIDE SEQUENCE [LARGE SCALE GENOMIC DNA]</scope>
    <source>
        <strain evidence="3">CGMCC 1.7736</strain>
    </source>
</reference>
<dbReference type="STRING" id="553469.SAMN04487947_2328"/>
<evidence type="ECO:0000313" key="2">
    <source>
        <dbReference type="EMBL" id="SFR56669.1"/>
    </source>
</evidence>
<organism evidence="2 3">
    <name type="scientific">Halogeometricum rufum</name>
    <dbReference type="NCBI Taxonomy" id="553469"/>
    <lineage>
        <taxon>Archaea</taxon>
        <taxon>Methanobacteriati</taxon>
        <taxon>Methanobacteriota</taxon>
        <taxon>Stenosarchaea group</taxon>
        <taxon>Halobacteria</taxon>
        <taxon>Halobacteriales</taxon>
        <taxon>Haloferacaceae</taxon>
        <taxon>Halogeometricum</taxon>
    </lineage>
</organism>
<evidence type="ECO:0000313" key="3">
    <source>
        <dbReference type="Proteomes" id="UP000198531"/>
    </source>
</evidence>
<accession>A0A1I6HQE1</accession>
<dbReference type="AlphaFoldDB" id="A0A1I6HQE1"/>
<feature type="region of interest" description="Disordered" evidence="1">
    <location>
        <begin position="18"/>
        <end position="60"/>
    </location>
</feature>
<dbReference type="PROSITE" id="PS51257">
    <property type="entry name" value="PROKAR_LIPOPROTEIN"/>
    <property type="match status" value="1"/>
</dbReference>